<reference evidence="1 2" key="1">
    <citation type="submission" date="2017-03" db="EMBL/GenBank/DDBJ databases">
        <title>Genome sequence of Sphingomonas dokdonensis DSM 21029.</title>
        <authorList>
            <person name="Poehlein A."/>
            <person name="Wuebbeler J.H."/>
            <person name="Steinbuechel A."/>
            <person name="Daniel R."/>
        </authorList>
    </citation>
    <scope>NUCLEOTIDE SEQUENCE [LARGE SCALE GENOMIC DNA]</scope>
    <source>
        <strain evidence="1 2">DSM 21029</strain>
    </source>
</reference>
<evidence type="ECO:0000313" key="1">
    <source>
        <dbReference type="EMBL" id="OWK33607.1"/>
    </source>
</evidence>
<evidence type="ECO:0000313" key="2">
    <source>
        <dbReference type="Proteomes" id="UP000197290"/>
    </source>
</evidence>
<comment type="caution">
    <text evidence="1">The sequence shown here is derived from an EMBL/GenBank/DDBJ whole genome shotgun (WGS) entry which is preliminary data.</text>
</comment>
<protein>
    <submittedName>
        <fullName evidence="1">Uncharacterized protein</fullName>
    </submittedName>
</protein>
<accession>A0A245ZV30</accession>
<dbReference type="Proteomes" id="UP000197290">
    <property type="component" value="Unassembled WGS sequence"/>
</dbReference>
<organism evidence="1 2">
    <name type="scientific">Sphingomonas dokdonensis</name>
    <dbReference type="NCBI Taxonomy" id="344880"/>
    <lineage>
        <taxon>Bacteria</taxon>
        <taxon>Pseudomonadati</taxon>
        <taxon>Pseudomonadota</taxon>
        <taxon>Alphaproteobacteria</taxon>
        <taxon>Sphingomonadales</taxon>
        <taxon>Sphingomonadaceae</taxon>
        <taxon>Sphingomonas</taxon>
    </lineage>
</organism>
<keyword evidence="2" id="KW-1185">Reference proteome</keyword>
<dbReference type="EMBL" id="NBBI01000001">
    <property type="protein sequence ID" value="OWK33607.1"/>
    <property type="molecule type" value="Genomic_DNA"/>
</dbReference>
<sequence>MLFHNLLYKHQKYGSMPTLFFAEMSSQHVLPLTCAYGRFTIIKNIGRLWRIASRQGRVTDRG</sequence>
<proteinExistence type="predicted"/>
<gene>
    <name evidence="1" type="ORF">SPDO_04880</name>
</gene>
<name>A0A245ZV30_9SPHN</name>
<dbReference type="AlphaFoldDB" id="A0A245ZV30"/>